<keyword evidence="2" id="KW-0472">Membrane</keyword>
<dbReference type="AlphaFoldDB" id="A0A0K9GW61"/>
<feature type="domain" description="DUF1980" evidence="3">
    <location>
        <begin position="13"/>
        <end position="121"/>
    </location>
</feature>
<dbReference type="PANTHER" id="PTHR40047">
    <property type="entry name" value="UPF0703 PROTEIN YCGQ"/>
    <property type="match status" value="1"/>
</dbReference>
<evidence type="ECO:0000259" key="4">
    <source>
        <dbReference type="Pfam" id="PF21537"/>
    </source>
</evidence>
<feature type="transmembrane region" description="Helical" evidence="2">
    <location>
        <begin position="12"/>
        <end position="30"/>
    </location>
</feature>
<feature type="transmembrane region" description="Helical" evidence="2">
    <location>
        <begin position="42"/>
        <end position="62"/>
    </location>
</feature>
<dbReference type="EMBL" id="LFZW01000001">
    <property type="protein sequence ID" value="KMY50934.1"/>
    <property type="molecule type" value="Genomic_DNA"/>
</dbReference>
<protein>
    <submittedName>
        <fullName evidence="5">DNA-binding protein</fullName>
    </submittedName>
</protein>
<dbReference type="InterPro" id="IPR015402">
    <property type="entry name" value="DUF1980"/>
</dbReference>
<gene>
    <name evidence="5" type="ORF">AC625_16530</name>
</gene>
<sequence length="303" mass="34034">MNRNQDQKSHHLIRGIILIGFMLLLFKLILTNNISLLIAPKMVHFIYFTLFILLILGVVLVLKGTSNEKYRYDCECADHHSYPQTFFKSLFLYSLFIIPIATGFLFSDHVLGSSVVMNRTIKLGAYSQDSFSKNTNALSQSNATSSNPSSNDPNADLSAEKPDPISETEYSALEKKLLLEKKMIIDDDLYVPMMNIIQDHQSSMIGKSITTKGFVYREKKSMQDQIIVARFGITCCVADASVYGIMAQGNVASLPNDEWVQVTGTIEQTIYNSASIPIIKIKQVKKIPKPKNPYVYDVGVRID</sequence>
<dbReference type="Pfam" id="PF09323">
    <property type="entry name" value="DUF1980"/>
    <property type="match status" value="1"/>
</dbReference>
<dbReference type="RefSeq" id="WP_049682282.1">
    <property type="nucleotide sequence ID" value="NZ_LFZW01000001.1"/>
</dbReference>
<proteinExistence type="predicted"/>
<evidence type="ECO:0000256" key="2">
    <source>
        <dbReference type="SAM" id="Phobius"/>
    </source>
</evidence>
<dbReference type="Pfam" id="PF21537">
    <property type="entry name" value="DUF1980_C"/>
    <property type="match status" value="1"/>
</dbReference>
<evidence type="ECO:0000259" key="3">
    <source>
        <dbReference type="Pfam" id="PF09323"/>
    </source>
</evidence>
<dbReference type="InterPro" id="IPR052955">
    <property type="entry name" value="UPF0703_membrane_permease"/>
</dbReference>
<dbReference type="GO" id="GO:0003677">
    <property type="term" value="F:DNA binding"/>
    <property type="evidence" value="ECO:0007669"/>
    <property type="project" value="UniProtKB-KW"/>
</dbReference>
<evidence type="ECO:0000313" key="5">
    <source>
        <dbReference type="EMBL" id="KMY50934.1"/>
    </source>
</evidence>
<feature type="compositionally biased region" description="Low complexity" evidence="1">
    <location>
        <begin position="138"/>
        <end position="157"/>
    </location>
</feature>
<name>A0A0K9GW61_9BACI</name>
<accession>A0A0K9GW61</accession>
<keyword evidence="2" id="KW-1133">Transmembrane helix</keyword>
<feature type="transmembrane region" description="Helical" evidence="2">
    <location>
        <begin position="90"/>
        <end position="107"/>
    </location>
</feature>
<feature type="domain" description="DUF1980" evidence="4">
    <location>
        <begin position="167"/>
        <end position="296"/>
    </location>
</feature>
<comment type="caution">
    <text evidence="5">The sequence shown here is derived from an EMBL/GenBank/DDBJ whole genome shotgun (WGS) entry which is preliminary data.</text>
</comment>
<dbReference type="OrthoDB" id="9770408at2"/>
<feature type="region of interest" description="Disordered" evidence="1">
    <location>
        <begin position="136"/>
        <end position="163"/>
    </location>
</feature>
<keyword evidence="6" id="KW-1185">Reference proteome</keyword>
<evidence type="ECO:0000256" key="1">
    <source>
        <dbReference type="SAM" id="MobiDB-lite"/>
    </source>
</evidence>
<dbReference type="InterPro" id="IPR048447">
    <property type="entry name" value="DUF1980_C"/>
</dbReference>
<dbReference type="InterPro" id="IPR048493">
    <property type="entry name" value="DUF1980_N"/>
</dbReference>
<reference evidence="6" key="1">
    <citation type="submission" date="2015-07" db="EMBL/GenBank/DDBJ databases">
        <title>Genome sequencing project for genomic taxonomy and phylogenomics of Bacillus-like bacteria.</title>
        <authorList>
            <person name="Liu B."/>
            <person name="Wang J."/>
            <person name="Zhu Y."/>
            <person name="Liu G."/>
            <person name="Chen Q."/>
            <person name="Chen Z."/>
            <person name="Lan J."/>
            <person name="Che J."/>
            <person name="Ge C."/>
            <person name="Shi H."/>
            <person name="Pan Z."/>
            <person name="Liu X."/>
        </authorList>
    </citation>
    <scope>NUCLEOTIDE SEQUENCE [LARGE SCALE GENOMIC DNA]</scope>
    <source>
        <strain evidence="6">FJAT-27997</strain>
    </source>
</reference>
<dbReference type="STRING" id="1679170.AC625_16530"/>
<dbReference type="NCBIfam" id="TIGR03943">
    <property type="entry name" value="TIGR03943 family putative permease subunit"/>
    <property type="match status" value="1"/>
</dbReference>
<evidence type="ECO:0000313" key="6">
    <source>
        <dbReference type="Proteomes" id="UP000037146"/>
    </source>
</evidence>
<keyword evidence="5" id="KW-0238">DNA-binding</keyword>
<dbReference type="PATRIC" id="fig|1679170.3.peg.3757"/>
<organism evidence="5 6">
    <name type="scientific">Peribacillus loiseleuriae</name>
    <dbReference type="NCBI Taxonomy" id="1679170"/>
    <lineage>
        <taxon>Bacteria</taxon>
        <taxon>Bacillati</taxon>
        <taxon>Bacillota</taxon>
        <taxon>Bacilli</taxon>
        <taxon>Bacillales</taxon>
        <taxon>Bacillaceae</taxon>
        <taxon>Peribacillus</taxon>
    </lineage>
</organism>
<dbReference type="Proteomes" id="UP000037146">
    <property type="component" value="Unassembled WGS sequence"/>
</dbReference>
<dbReference type="PANTHER" id="PTHR40047:SF1">
    <property type="entry name" value="UPF0703 PROTEIN YCGQ"/>
    <property type="match status" value="1"/>
</dbReference>
<keyword evidence="2" id="KW-0812">Transmembrane</keyword>